<dbReference type="Pfam" id="PF02586">
    <property type="entry name" value="SRAP"/>
    <property type="match status" value="1"/>
</dbReference>
<dbReference type="SUPFAM" id="SSF143081">
    <property type="entry name" value="BB1717-like"/>
    <property type="match status" value="1"/>
</dbReference>
<accession>A0A4R2GKR3</accession>
<gene>
    <name evidence="2" type="ORF">EV666_11830</name>
</gene>
<dbReference type="GO" id="GO:0003697">
    <property type="term" value="F:single-stranded DNA binding"/>
    <property type="evidence" value="ECO:0007669"/>
    <property type="project" value="InterPro"/>
</dbReference>
<comment type="caution">
    <text evidence="2">The sequence shown here is derived from an EMBL/GenBank/DDBJ whole genome shotgun (WGS) entry which is preliminary data.</text>
</comment>
<dbReference type="GO" id="GO:0106300">
    <property type="term" value="P:protein-DNA covalent cross-linking repair"/>
    <property type="evidence" value="ECO:0007669"/>
    <property type="project" value="InterPro"/>
</dbReference>
<name>A0A4R2GKR3_9HYPH</name>
<keyword evidence="3" id="KW-1185">Reference proteome</keyword>
<feature type="region of interest" description="Disordered" evidence="1">
    <location>
        <begin position="201"/>
        <end position="221"/>
    </location>
</feature>
<dbReference type="EMBL" id="SLWL01000018">
    <property type="protein sequence ID" value="TCO09424.1"/>
    <property type="molecule type" value="Genomic_DNA"/>
</dbReference>
<dbReference type="Gene3D" id="3.90.1680.20">
    <property type="match status" value="1"/>
</dbReference>
<proteinExistence type="predicted"/>
<evidence type="ECO:0000313" key="2">
    <source>
        <dbReference type="EMBL" id="TCO09424.1"/>
    </source>
</evidence>
<dbReference type="Proteomes" id="UP000294881">
    <property type="component" value="Unassembled WGS sequence"/>
</dbReference>
<evidence type="ECO:0000256" key="1">
    <source>
        <dbReference type="SAM" id="MobiDB-lite"/>
    </source>
</evidence>
<dbReference type="InterPro" id="IPR003738">
    <property type="entry name" value="SRAP"/>
</dbReference>
<reference evidence="2 3" key="1">
    <citation type="submission" date="2019-03" db="EMBL/GenBank/DDBJ databases">
        <title>Genomic Encyclopedia of Type Strains, Phase IV (KMG-IV): sequencing the most valuable type-strain genomes for metagenomic binning, comparative biology and taxonomic classification.</title>
        <authorList>
            <person name="Goeker M."/>
        </authorList>
    </citation>
    <scope>NUCLEOTIDE SEQUENCE [LARGE SCALE GENOMIC DNA]</scope>
    <source>
        <strain evidence="2 3">DSM 22958</strain>
    </source>
</reference>
<dbReference type="AlphaFoldDB" id="A0A4R2GKR3"/>
<evidence type="ECO:0000313" key="3">
    <source>
        <dbReference type="Proteomes" id="UP000294881"/>
    </source>
</evidence>
<sequence>MLAIPPGALPNHSRSPTCSRLTMAHGISASPMSAPYRIDLSLEALARAFQATPEHPALDLHGGVAPGRPAWVIRLRGGRRVITPMVWGFPPPPGREQLVASARNLDSTFWRPWLKRPNRCLIPFTSFSAPAGASAALRPANAGVAAFAGLWRSFEETPFFARLTSPGDGAGWAATMPVVLTTEKAFIDWLEAPADVAVRMQRPPPPGELVAAGADRPDGPR</sequence>
<organism evidence="2 3">
    <name type="scientific">Camelimonas lactis</name>
    <dbReference type="NCBI Taxonomy" id="659006"/>
    <lineage>
        <taxon>Bacteria</taxon>
        <taxon>Pseudomonadati</taxon>
        <taxon>Pseudomonadota</taxon>
        <taxon>Alphaproteobacteria</taxon>
        <taxon>Hyphomicrobiales</taxon>
        <taxon>Chelatococcaceae</taxon>
        <taxon>Camelimonas</taxon>
    </lineage>
</organism>
<protein>
    <submittedName>
        <fullName evidence="2">Putative SOS response-associated peptidase YedK</fullName>
    </submittedName>
</protein>
<dbReference type="InterPro" id="IPR036590">
    <property type="entry name" value="SRAP-like"/>
</dbReference>